<evidence type="ECO:0000313" key="7">
    <source>
        <dbReference type="EMBL" id="CAH2074604.1"/>
    </source>
</evidence>
<feature type="region of interest" description="Disordered" evidence="5">
    <location>
        <begin position="34"/>
        <end position="75"/>
    </location>
</feature>
<feature type="transmembrane region" description="Helical" evidence="6">
    <location>
        <begin position="138"/>
        <end position="163"/>
    </location>
</feature>
<keyword evidence="3 6" id="KW-1133">Transmembrane helix</keyword>
<dbReference type="Pfam" id="PF00335">
    <property type="entry name" value="Tetraspanin"/>
    <property type="match status" value="1"/>
</dbReference>
<feature type="transmembrane region" description="Helical" evidence="6">
    <location>
        <begin position="100"/>
        <end position="126"/>
    </location>
</feature>
<feature type="transmembrane region" description="Helical" evidence="6">
    <location>
        <begin position="175"/>
        <end position="196"/>
    </location>
</feature>
<evidence type="ECO:0000256" key="3">
    <source>
        <dbReference type="ARBA" id="ARBA00022989"/>
    </source>
</evidence>
<feature type="compositionally biased region" description="Basic and acidic residues" evidence="5">
    <location>
        <begin position="43"/>
        <end position="60"/>
    </location>
</feature>
<sequence length="357" mass="38609">MVLRAIVLPKRCVGAADCRGHCCARLYTAGQSDAATTKRHRGRPSEDMGKSSKAQAKEPELAISDVPPTQSSQGEGLGKLYVPRLRGLKNRSCSALCTRILYVTFALITAVQSVAVIAVTVTAALATKIYSDDLSGRLVAMVVLAVTAAVTISVGIYAAIGAIRKQRKPVHSASMVLAVVVVIQAIILGMAVRVTVDDEVKLGRSLSESFRLSRDDSPRHVKLWARTQHDLSCCGVYSAEDYRSANLPLYFAPNVPISCCASYDPGRSELVQERERESCKARKEYYDVGCRNLIIDVFKDTAKSVLGVSLLAVVLEILCILIGIILSIQSKPKPEIDCERQAPAVVTTTEKKTKSKS</sequence>
<evidence type="ECO:0000256" key="1">
    <source>
        <dbReference type="ARBA" id="ARBA00004141"/>
    </source>
</evidence>
<accession>A0ABN8J6J1</accession>
<evidence type="ECO:0000256" key="5">
    <source>
        <dbReference type="SAM" id="MobiDB-lite"/>
    </source>
</evidence>
<reference evidence="7" key="1">
    <citation type="submission" date="2022-03" db="EMBL/GenBank/DDBJ databases">
        <authorList>
            <person name="Martin H S."/>
        </authorList>
    </citation>
    <scope>NUCLEOTIDE SEQUENCE</scope>
</reference>
<dbReference type="Proteomes" id="UP000837857">
    <property type="component" value="Chromosome 7"/>
</dbReference>
<feature type="non-terminal residue" evidence="7">
    <location>
        <position position="1"/>
    </location>
</feature>
<evidence type="ECO:0008006" key="9">
    <source>
        <dbReference type="Google" id="ProtNLM"/>
    </source>
</evidence>
<gene>
    <name evidence="7" type="ORF">IPOD504_LOCUS16153</name>
</gene>
<evidence type="ECO:0000256" key="4">
    <source>
        <dbReference type="ARBA" id="ARBA00023136"/>
    </source>
</evidence>
<keyword evidence="8" id="KW-1185">Reference proteome</keyword>
<comment type="subcellular location">
    <subcellularLocation>
        <location evidence="1">Membrane</location>
        <topology evidence="1">Multi-pass membrane protein</topology>
    </subcellularLocation>
</comment>
<dbReference type="InterPro" id="IPR008952">
    <property type="entry name" value="Tetraspanin_EC2_sf"/>
</dbReference>
<dbReference type="SUPFAM" id="SSF48652">
    <property type="entry name" value="Tetraspanin"/>
    <property type="match status" value="1"/>
</dbReference>
<proteinExistence type="predicted"/>
<keyword evidence="2 6" id="KW-0812">Transmembrane</keyword>
<dbReference type="InterPro" id="IPR018499">
    <property type="entry name" value="Tetraspanin/Peripherin"/>
</dbReference>
<organism evidence="7 8">
    <name type="scientific">Iphiclides podalirius</name>
    <name type="common">scarce swallowtail</name>
    <dbReference type="NCBI Taxonomy" id="110791"/>
    <lineage>
        <taxon>Eukaryota</taxon>
        <taxon>Metazoa</taxon>
        <taxon>Ecdysozoa</taxon>
        <taxon>Arthropoda</taxon>
        <taxon>Hexapoda</taxon>
        <taxon>Insecta</taxon>
        <taxon>Pterygota</taxon>
        <taxon>Neoptera</taxon>
        <taxon>Endopterygota</taxon>
        <taxon>Lepidoptera</taxon>
        <taxon>Glossata</taxon>
        <taxon>Ditrysia</taxon>
        <taxon>Papilionoidea</taxon>
        <taxon>Papilionidae</taxon>
        <taxon>Papilioninae</taxon>
        <taxon>Iphiclides</taxon>
    </lineage>
</organism>
<feature type="transmembrane region" description="Helical" evidence="6">
    <location>
        <begin position="305"/>
        <end position="326"/>
    </location>
</feature>
<evidence type="ECO:0000256" key="2">
    <source>
        <dbReference type="ARBA" id="ARBA00022692"/>
    </source>
</evidence>
<dbReference type="Gene3D" id="1.10.1450.10">
    <property type="entry name" value="Tetraspanin"/>
    <property type="match status" value="1"/>
</dbReference>
<protein>
    <recommendedName>
        <fullName evidence="9">Tetraspanin</fullName>
    </recommendedName>
</protein>
<evidence type="ECO:0000256" key="6">
    <source>
        <dbReference type="SAM" id="Phobius"/>
    </source>
</evidence>
<dbReference type="EMBL" id="OW152819">
    <property type="protein sequence ID" value="CAH2074604.1"/>
    <property type="molecule type" value="Genomic_DNA"/>
</dbReference>
<evidence type="ECO:0000313" key="8">
    <source>
        <dbReference type="Proteomes" id="UP000837857"/>
    </source>
</evidence>
<name>A0ABN8J6J1_9NEOP</name>
<dbReference type="PANTHER" id="PTHR19282">
    <property type="entry name" value="TETRASPANIN"/>
    <property type="match status" value="1"/>
</dbReference>
<keyword evidence="4 6" id="KW-0472">Membrane</keyword>